<evidence type="ECO:0000313" key="8">
    <source>
        <dbReference type="EMBL" id="EFA75093.1"/>
    </source>
</evidence>
<feature type="domain" description="TEX10-like TPR repeats" evidence="7">
    <location>
        <begin position="565"/>
        <end position="940"/>
    </location>
</feature>
<evidence type="ECO:0000256" key="4">
    <source>
        <dbReference type="ARBA" id="ARBA00023242"/>
    </source>
</evidence>
<keyword evidence="9" id="KW-1185">Reference proteome</keyword>
<dbReference type="Gene3D" id="1.25.10.10">
    <property type="entry name" value="Leucine-rich Repeat Variant"/>
    <property type="match status" value="1"/>
</dbReference>
<evidence type="ECO:0000259" key="6">
    <source>
        <dbReference type="Pfam" id="PF12333"/>
    </source>
</evidence>
<keyword evidence="4" id="KW-0539">Nucleus</keyword>
<dbReference type="AlphaFoldDB" id="D3BTQ7"/>
<evidence type="ECO:0000313" key="9">
    <source>
        <dbReference type="Proteomes" id="UP000001396"/>
    </source>
</evidence>
<evidence type="ECO:0008006" key="10">
    <source>
        <dbReference type="Google" id="ProtNLM"/>
    </source>
</evidence>
<dbReference type="InterPro" id="IPR057949">
    <property type="entry name" value="TPR_TEX10"/>
</dbReference>
<gene>
    <name evidence="8" type="ORF">PPL_11167</name>
</gene>
<evidence type="ECO:0000256" key="1">
    <source>
        <dbReference type="ARBA" id="ARBA00004604"/>
    </source>
</evidence>
<comment type="similarity">
    <text evidence="3">Belongs to the IPI1/TEX10 family.</text>
</comment>
<reference evidence="8 9" key="1">
    <citation type="journal article" date="2011" name="Genome Res.">
        <title>Phylogeny-wide analysis of social amoeba genomes highlights ancient origins for complex intercellular communication.</title>
        <authorList>
            <person name="Heidel A.J."/>
            <person name="Lawal H.M."/>
            <person name="Felder M."/>
            <person name="Schilde C."/>
            <person name="Helps N.R."/>
            <person name="Tunggal B."/>
            <person name="Rivero F."/>
            <person name="John U."/>
            <person name="Schleicher M."/>
            <person name="Eichinger L."/>
            <person name="Platzer M."/>
            <person name="Noegel A.A."/>
            <person name="Schaap P."/>
            <person name="Gloeckner G."/>
        </authorList>
    </citation>
    <scope>NUCLEOTIDE SEQUENCE [LARGE SCALE GENOMIC DNA]</scope>
    <source>
        <strain evidence="9">ATCC 26659 / Pp 5 / PN500</strain>
    </source>
</reference>
<dbReference type="InterPro" id="IPR011989">
    <property type="entry name" value="ARM-like"/>
</dbReference>
<comment type="subcellular location">
    <subcellularLocation>
        <location evidence="1">Nucleus</location>
        <location evidence="1">Nucleolus</location>
    </subcellularLocation>
    <subcellularLocation>
        <location evidence="2">Nucleus</location>
        <location evidence="2">Nucleoplasm</location>
    </subcellularLocation>
</comment>
<dbReference type="RefSeq" id="XP_020427227.1">
    <property type="nucleotide sequence ID" value="XM_020581924.1"/>
</dbReference>
<dbReference type="Pfam" id="PF25781">
    <property type="entry name" value="TPR_TEX10"/>
    <property type="match status" value="1"/>
</dbReference>
<dbReference type="InParanoid" id="D3BTQ7"/>
<dbReference type="OMA" id="WKLHANN"/>
<dbReference type="SUPFAM" id="SSF48371">
    <property type="entry name" value="ARM repeat"/>
    <property type="match status" value="1"/>
</dbReference>
<dbReference type="Pfam" id="PF12333">
    <property type="entry name" value="Ipi1_N"/>
    <property type="match status" value="1"/>
</dbReference>
<dbReference type="Proteomes" id="UP000001396">
    <property type="component" value="Unassembled WGS sequence"/>
</dbReference>
<dbReference type="GO" id="GO:0005634">
    <property type="term" value="C:nucleus"/>
    <property type="evidence" value="ECO:0007669"/>
    <property type="project" value="UniProtKB-SubCell"/>
</dbReference>
<comment type="caution">
    <text evidence="8">The sequence shown here is derived from an EMBL/GenBank/DDBJ whole genome shotgun (WGS) entry which is preliminary data.</text>
</comment>
<protein>
    <recommendedName>
        <fullName evidence="10">Pre-rRNA-processing protein Ipi1 N-terminal domain-containing protein</fullName>
    </recommendedName>
</protein>
<feature type="domain" description="Pre-rRNA-processing protein Ipi1 N-terminal" evidence="6">
    <location>
        <begin position="140"/>
        <end position="209"/>
    </location>
</feature>
<sequence>MGRSKSKKTNQPSLDFKVKKKKLGKKPPPNPNVTVTTFKSKTLYIPGQSIGEKDDPITNQRNLTLKDLLSKTKHYSEQIRRDSLNGLKDLIQMHPVVVSQHIGAIMNGIVESVNDTDKNVRLAAHSLIAKVLPLVDPIMMSPFLPLFAIYITSGMTHLKSSIRMDSLQLFELLITQFPQMIGFSHQILPNYLELLKRVGIHTTSSLVLSNTSVGSSTSLSAIASATNTGGGNAASGASGMKNNQLGQRIQILQSLFKLLERLLPSEQQHQRLLSKVKSSNSLTRQWAVQTPLASTFTNYTERTVFTSFFSQTGSSTGKISSRALESATETLDFTASVMPILIECWLELTPGNPGSHSTLLDMELIVKMLMLLITKIREDPNIGGSASKSNPNNEKFDRIRQDYLKYFAAHYPVLVGSSDNPDSKEYSASQEINAIVTQTLAWLLPTSIITNTVGSGSSKSILPSWFEPAIDFFEDALDGKLVKEGERGQAVRTSISSYLWVVIKVLPSLSQERAQSVLESFIKFDNQCNPLSTAKKACVFFIKELIDIQDSLKDKSIKKIIEWGLSSLPKLLWRIGASDSNTSLMIITILLSFGKDKNKRGQYESIQNSLVPFLFTISKPSDKFPQGKHVYGPFIHLPIDLQIQSLYLIYYFTSINLLTIRALIAICKSPKVSIEVKERIFDIIYYKFDQGFGLDNYLAFCISITLAMIHKVEDNGDEQQQIDLDGVTDLDADNNNNNNNNSSLKRKHDKIMNNDSSSVDIQHRDRVLNRIFRDINHLRSTIPIKKVLNPLLASVLRELDNQTLDGKKYILQLIYSCFNSKDQEEWSSVPKSLVDSLPAILSSYLLTIEQQQLQQKSLITNLKDSYISLAHQYIQLDQSTTLLVNLLKQMSSELKADKSKLVVISIILMDIIKNKQMESLLHQQEAKDQLQLFVNEISTQPNILEEEKPIVDKLLSEFKMSHNKL</sequence>
<dbReference type="PANTHER" id="PTHR16056">
    <property type="entry name" value="REGULATOR OF MICROTUBULE DYNAMICS PROTEIN"/>
    <property type="match status" value="1"/>
</dbReference>
<dbReference type="EMBL" id="ADBJ01000056">
    <property type="protein sequence ID" value="EFA75093.1"/>
    <property type="molecule type" value="Genomic_DNA"/>
</dbReference>
<dbReference type="FunCoup" id="D3BTQ7">
    <property type="interactions" value="162"/>
</dbReference>
<feature type="region of interest" description="Disordered" evidence="5">
    <location>
        <begin position="727"/>
        <end position="749"/>
    </location>
</feature>
<dbReference type="InterPro" id="IPR024679">
    <property type="entry name" value="Ipi1_N"/>
</dbReference>
<dbReference type="GeneID" id="31366635"/>
<dbReference type="PANTHER" id="PTHR16056:SF2">
    <property type="entry name" value="TESTIS-EXPRESSED PROTEIN 10"/>
    <property type="match status" value="1"/>
</dbReference>
<name>D3BTQ7_HETP5</name>
<evidence type="ECO:0000256" key="2">
    <source>
        <dbReference type="ARBA" id="ARBA00004642"/>
    </source>
</evidence>
<proteinExistence type="inferred from homology"/>
<feature type="region of interest" description="Disordered" evidence="5">
    <location>
        <begin position="1"/>
        <end position="33"/>
    </location>
</feature>
<evidence type="ECO:0000259" key="7">
    <source>
        <dbReference type="Pfam" id="PF25781"/>
    </source>
</evidence>
<dbReference type="STRING" id="670386.D3BTQ7"/>
<accession>D3BTQ7</accession>
<evidence type="ECO:0000256" key="3">
    <source>
        <dbReference type="ARBA" id="ARBA00006427"/>
    </source>
</evidence>
<evidence type="ECO:0000256" key="5">
    <source>
        <dbReference type="SAM" id="MobiDB-lite"/>
    </source>
</evidence>
<dbReference type="InterPro" id="IPR016024">
    <property type="entry name" value="ARM-type_fold"/>
</dbReference>
<organism evidence="8 9">
    <name type="scientific">Heterostelium pallidum (strain ATCC 26659 / Pp 5 / PN500)</name>
    <name type="common">Cellular slime mold</name>
    <name type="synonym">Polysphondylium pallidum</name>
    <dbReference type="NCBI Taxonomy" id="670386"/>
    <lineage>
        <taxon>Eukaryota</taxon>
        <taxon>Amoebozoa</taxon>
        <taxon>Evosea</taxon>
        <taxon>Eumycetozoa</taxon>
        <taxon>Dictyostelia</taxon>
        <taxon>Acytosteliales</taxon>
        <taxon>Acytosteliaceae</taxon>
        <taxon>Heterostelium</taxon>
    </lineage>
</organism>